<dbReference type="EMBL" id="KY612839">
    <property type="protein sequence ID" value="ARM71108.1"/>
    <property type="molecule type" value="Genomic_DNA"/>
</dbReference>
<name>A0A1W6JV07_9CAUD</name>
<accession>A0A1W6JV07</accession>
<protein>
    <submittedName>
        <fullName evidence="1">Uncharacterized protein</fullName>
    </submittedName>
</protein>
<sequence>MEPTIDDLIQEQEDKIAGAKALIKEHEEMQKVLTSRAGKAIFKELADAKESASKLTISANETMRNQGILGVQAVTWVNDHFNNLGREIYAAYDVIEMAELEIKILKDGNSQTAYEA</sequence>
<gene>
    <name evidence="1" type="ORF">pVco5_119</name>
</gene>
<evidence type="ECO:0000313" key="2">
    <source>
        <dbReference type="Proteomes" id="UP000225564"/>
    </source>
</evidence>
<reference evidence="1 2" key="1">
    <citation type="submission" date="2017-02" db="EMBL/GenBank/DDBJ databases">
        <title>Comeplete genome sequence of Bacteriophage pVco-5, that infects Vibrio corallilyticus.</title>
        <authorList>
            <person name="Kim H.J."/>
            <person name="Park S.C."/>
        </authorList>
    </citation>
    <scope>NUCLEOTIDE SEQUENCE [LARGE SCALE GENOMIC DNA]</scope>
</reference>
<evidence type="ECO:0000313" key="1">
    <source>
        <dbReference type="EMBL" id="ARM71108.1"/>
    </source>
</evidence>
<proteinExistence type="predicted"/>
<dbReference type="Proteomes" id="UP000225564">
    <property type="component" value="Segment"/>
</dbReference>
<organism evidence="1 2">
    <name type="scientific">Vibrio phage pVco-5</name>
    <dbReference type="NCBI Taxonomy" id="1965485"/>
    <lineage>
        <taxon>Viruses</taxon>
        <taxon>Duplodnaviria</taxon>
        <taxon>Heunggongvirae</taxon>
        <taxon>Uroviricota</taxon>
        <taxon>Caudoviricetes</taxon>
        <taxon>Schitoviridae</taxon>
        <taxon>Vicoquintavirus</taxon>
        <taxon>Vicoquintavirus Pvco5</taxon>
    </lineage>
</organism>
<keyword evidence="2" id="KW-1185">Reference proteome</keyword>